<dbReference type="RefSeq" id="WP_344450155.1">
    <property type="nucleotide sequence ID" value="NZ_BAAATZ010000007.1"/>
</dbReference>
<dbReference type="Proteomes" id="UP001501842">
    <property type="component" value="Unassembled WGS sequence"/>
</dbReference>
<name>A0ABN3U4Z9_9ACTN</name>
<comment type="caution">
    <text evidence="1">The sequence shown here is derived from an EMBL/GenBank/DDBJ whole genome shotgun (WGS) entry which is preliminary data.</text>
</comment>
<gene>
    <name evidence="1" type="ORF">GCM10010439_21560</name>
</gene>
<keyword evidence="2" id="KW-1185">Reference proteome</keyword>
<proteinExistence type="predicted"/>
<dbReference type="EMBL" id="BAAATZ010000007">
    <property type="protein sequence ID" value="GAA2724292.1"/>
    <property type="molecule type" value="Genomic_DNA"/>
</dbReference>
<reference evidence="1 2" key="1">
    <citation type="journal article" date="2019" name="Int. J. Syst. Evol. Microbiol.">
        <title>The Global Catalogue of Microorganisms (GCM) 10K type strain sequencing project: providing services to taxonomists for standard genome sequencing and annotation.</title>
        <authorList>
            <consortium name="The Broad Institute Genomics Platform"/>
            <consortium name="The Broad Institute Genome Sequencing Center for Infectious Disease"/>
            <person name="Wu L."/>
            <person name="Ma J."/>
        </authorList>
    </citation>
    <scope>NUCLEOTIDE SEQUENCE [LARGE SCALE GENOMIC DNA]</scope>
    <source>
        <strain evidence="1 2">JCM 8201</strain>
    </source>
</reference>
<protein>
    <submittedName>
        <fullName evidence="1">Uncharacterized protein</fullName>
    </submittedName>
</protein>
<organism evidence="1 2">
    <name type="scientific">Actinocorallia aurantiaca</name>
    <dbReference type="NCBI Taxonomy" id="46204"/>
    <lineage>
        <taxon>Bacteria</taxon>
        <taxon>Bacillati</taxon>
        <taxon>Actinomycetota</taxon>
        <taxon>Actinomycetes</taxon>
        <taxon>Streptosporangiales</taxon>
        <taxon>Thermomonosporaceae</taxon>
        <taxon>Actinocorallia</taxon>
    </lineage>
</organism>
<sequence>MDSTRMALATIAALARNAYGPDDRMQVRSSGVIHDIALTRWLAGELLPGPACMVGVSGWDPYAAHPVQGAVTCLRCLRLKTPAPSGVEQLELFEVA</sequence>
<accession>A0ABN3U4Z9</accession>
<evidence type="ECO:0000313" key="2">
    <source>
        <dbReference type="Proteomes" id="UP001501842"/>
    </source>
</evidence>
<evidence type="ECO:0000313" key="1">
    <source>
        <dbReference type="EMBL" id="GAA2724292.1"/>
    </source>
</evidence>